<dbReference type="RefSeq" id="WP_204680370.1">
    <property type="nucleotide sequence ID" value="NZ_BSNR01000011.1"/>
</dbReference>
<feature type="signal peptide" evidence="1">
    <location>
        <begin position="1"/>
        <end position="23"/>
    </location>
</feature>
<dbReference type="EMBL" id="JADIKE010000029">
    <property type="protein sequence ID" value="MBM7124843.1"/>
    <property type="molecule type" value="Genomic_DNA"/>
</dbReference>
<dbReference type="Proteomes" id="UP001430149">
    <property type="component" value="Unassembled WGS sequence"/>
</dbReference>
<reference evidence="2" key="1">
    <citation type="submission" date="2020-10" db="EMBL/GenBank/DDBJ databases">
        <title>Phylogeny of dyella-like bacteria.</title>
        <authorList>
            <person name="Fu J."/>
        </authorList>
    </citation>
    <scope>NUCLEOTIDE SEQUENCE</scope>
    <source>
        <strain evidence="2">DHOC52</strain>
    </source>
</reference>
<name>A0ABS2K256_9GAMM</name>
<feature type="chain" id="PRO_5046267708" evidence="1">
    <location>
        <begin position="24"/>
        <end position="79"/>
    </location>
</feature>
<keyword evidence="1" id="KW-0732">Signal</keyword>
<evidence type="ECO:0000313" key="2">
    <source>
        <dbReference type="EMBL" id="MBM7124843.1"/>
    </source>
</evidence>
<accession>A0ABS2K256</accession>
<protein>
    <submittedName>
        <fullName evidence="2">Uncharacterized protein</fullName>
    </submittedName>
</protein>
<evidence type="ECO:0000313" key="3">
    <source>
        <dbReference type="Proteomes" id="UP001430149"/>
    </source>
</evidence>
<keyword evidence="3" id="KW-1185">Reference proteome</keyword>
<proteinExistence type="predicted"/>
<evidence type="ECO:0000256" key="1">
    <source>
        <dbReference type="SAM" id="SignalP"/>
    </source>
</evidence>
<gene>
    <name evidence="2" type="ORF">ISP19_05570</name>
</gene>
<sequence length="79" mass="8873">MAAFFKRCLFAMPLWLCMTMAQAHMTAGDTPPDYPGDIRGGDAIHVMTTKRCIFANEFVDSTWQVIQLEVSALEPKCVF</sequence>
<organism evidence="2 3">
    <name type="scientific">Dyella flava</name>
    <dbReference type="NCBI Taxonomy" id="1920170"/>
    <lineage>
        <taxon>Bacteria</taxon>
        <taxon>Pseudomonadati</taxon>
        <taxon>Pseudomonadota</taxon>
        <taxon>Gammaproteobacteria</taxon>
        <taxon>Lysobacterales</taxon>
        <taxon>Rhodanobacteraceae</taxon>
        <taxon>Dyella</taxon>
    </lineage>
</organism>
<comment type="caution">
    <text evidence="2">The sequence shown here is derived from an EMBL/GenBank/DDBJ whole genome shotgun (WGS) entry which is preliminary data.</text>
</comment>